<dbReference type="InterPro" id="IPR040204">
    <property type="entry name" value="UBR7"/>
</dbReference>
<dbReference type="InterPro" id="IPR013083">
    <property type="entry name" value="Znf_RING/FYVE/PHD"/>
</dbReference>
<dbReference type="InterPro" id="IPR019786">
    <property type="entry name" value="Zinc_finger_PHD-type_CS"/>
</dbReference>
<keyword evidence="1" id="KW-0479">Metal-binding</keyword>
<dbReference type="GeneID" id="14868469"/>
<organism evidence="10 11">
    <name type="scientific">Cavenderia fasciculata</name>
    <name type="common">Slime mold</name>
    <name type="synonym">Dictyostelium fasciculatum</name>
    <dbReference type="NCBI Taxonomy" id="261658"/>
    <lineage>
        <taxon>Eukaryota</taxon>
        <taxon>Amoebozoa</taxon>
        <taxon>Evosea</taxon>
        <taxon>Eumycetozoa</taxon>
        <taxon>Dictyostelia</taxon>
        <taxon>Acytosteliales</taxon>
        <taxon>Cavenderiaceae</taxon>
        <taxon>Cavenderia</taxon>
    </lineage>
</organism>
<gene>
    <name evidence="10" type="primary">ubr7</name>
    <name evidence="10" type="ORF">DFA_08969</name>
</gene>
<feature type="coiled-coil region" evidence="6">
    <location>
        <begin position="18"/>
        <end position="46"/>
    </location>
</feature>
<evidence type="ECO:0000256" key="6">
    <source>
        <dbReference type="SAM" id="Coils"/>
    </source>
</evidence>
<dbReference type="InterPro" id="IPR003126">
    <property type="entry name" value="Znf_UBR"/>
</dbReference>
<feature type="domain" description="PHD-type" evidence="8">
    <location>
        <begin position="135"/>
        <end position="195"/>
    </location>
</feature>
<dbReference type="Proteomes" id="UP000007797">
    <property type="component" value="Unassembled WGS sequence"/>
</dbReference>
<dbReference type="GO" id="GO:0061630">
    <property type="term" value="F:ubiquitin protein ligase activity"/>
    <property type="evidence" value="ECO:0007669"/>
    <property type="project" value="InterPro"/>
</dbReference>
<dbReference type="Pfam" id="PF02207">
    <property type="entry name" value="zf-UBR"/>
    <property type="match status" value="1"/>
</dbReference>
<dbReference type="PANTHER" id="PTHR13513">
    <property type="entry name" value="E3 UBIQUITIN-PROTEIN LIGASE UBR7"/>
    <property type="match status" value="1"/>
</dbReference>
<evidence type="ECO:0000256" key="5">
    <source>
        <dbReference type="PROSITE-ProRule" id="PRU00508"/>
    </source>
</evidence>
<protein>
    <submittedName>
        <fullName evidence="10">Ubiquitin protein ligase E3 component n-recognin 7</fullName>
    </submittedName>
</protein>
<dbReference type="PROSITE" id="PS50016">
    <property type="entry name" value="ZF_PHD_2"/>
    <property type="match status" value="1"/>
</dbReference>
<feature type="compositionally biased region" description="Acidic residues" evidence="7">
    <location>
        <begin position="282"/>
        <end position="295"/>
    </location>
</feature>
<evidence type="ECO:0000313" key="11">
    <source>
        <dbReference type="Proteomes" id="UP000007797"/>
    </source>
</evidence>
<evidence type="ECO:0000313" key="10">
    <source>
        <dbReference type="EMBL" id="EGG16431.1"/>
    </source>
</evidence>
<proteinExistence type="predicted"/>
<dbReference type="GO" id="GO:0016874">
    <property type="term" value="F:ligase activity"/>
    <property type="evidence" value="ECO:0007669"/>
    <property type="project" value="UniProtKB-KW"/>
</dbReference>
<dbReference type="PROSITE" id="PS01359">
    <property type="entry name" value="ZF_PHD_1"/>
    <property type="match status" value="1"/>
</dbReference>
<dbReference type="InterPro" id="IPR047506">
    <property type="entry name" value="UBR7-like_UBR-box"/>
</dbReference>
<feature type="region of interest" description="Disordered" evidence="7">
    <location>
        <begin position="282"/>
        <end position="302"/>
    </location>
</feature>
<evidence type="ECO:0000259" key="9">
    <source>
        <dbReference type="PROSITE" id="PS51157"/>
    </source>
</evidence>
<dbReference type="InterPro" id="IPR001965">
    <property type="entry name" value="Znf_PHD"/>
</dbReference>
<feature type="domain" description="UBR-type" evidence="9">
    <location>
        <begin position="51"/>
        <end position="118"/>
    </location>
</feature>
<dbReference type="AlphaFoldDB" id="F4Q6C1"/>
<evidence type="ECO:0000256" key="3">
    <source>
        <dbReference type="ARBA" id="ARBA00022833"/>
    </source>
</evidence>
<evidence type="ECO:0000256" key="7">
    <source>
        <dbReference type="SAM" id="MobiDB-lite"/>
    </source>
</evidence>
<reference evidence="11" key="1">
    <citation type="journal article" date="2011" name="Genome Res.">
        <title>Phylogeny-wide analysis of social amoeba genomes highlights ancient origins for complex intercellular communication.</title>
        <authorList>
            <person name="Heidel A.J."/>
            <person name="Lawal H.M."/>
            <person name="Felder M."/>
            <person name="Schilde C."/>
            <person name="Helps N.R."/>
            <person name="Tunggal B."/>
            <person name="Rivero F."/>
            <person name="John U."/>
            <person name="Schleicher M."/>
            <person name="Eichinger L."/>
            <person name="Platzer M."/>
            <person name="Noegel A.A."/>
            <person name="Schaap P."/>
            <person name="Gloeckner G."/>
        </authorList>
    </citation>
    <scope>NUCLEOTIDE SEQUENCE [LARGE SCALE GENOMIC DNA]</scope>
    <source>
        <strain evidence="11">SH3</strain>
    </source>
</reference>
<feature type="compositionally biased region" description="Low complexity" evidence="7">
    <location>
        <begin position="359"/>
        <end position="379"/>
    </location>
</feature>
<dbReference type="GO" id="GO:0008270">
    <property type="term" value="F:zinc ion binding"/>
    <property type="evidence" value="ECO:0007669"/>
    <property type="project" value="UniProtKB-KW"/>
</dbReference>
<dbReference type="SUPFAM" id="SSF57903">
    <property type="entry name" value="FYVE/PHD zinc finger"/>
    <property type="match status" value="1"/>
</dbReference>
<evidence type="ECO:0000256" key="4">
    <source>
        <dbReference type="PROSITE-ProRule" id="PRU00146"/>
    </source>
</evidence>
<dbReference type="SMART" id="SM00396">
    <property type="entry name" value="ZnF_UBR1"/>
    <property type="match status" value="1"/>
</dbReference>
<dbReference type="CDD" id="cd19677">
    <property type="entry name" value="UBR-box_UBR7"/>
    <property type="match status" value="1"/>
</dbReference>
<accession>F4Q6C1</accession>
<feature type="zinc finger region" description="UBR-type" evidence="5">
    <location>
        <begin position="51"/>
        <end position="118"/>
    </location>
</feature>
<dbReference type="PROSITE" id="PS51157">
    <property type="entry name" value="ZF_UBR"/>
    <property type="match status" value="1"/>
</dbReference>
<sequence length="398" mass="46795">MISDKEAVIKRKRNDDELITVEDALKDSLDENKELYEEALDQYDQKWGEEDKCTFEKGYITQPVYACKNCPNTFGFCYGCSMHCHIDHEIYELFKKRSFRCDCGTSVAGDIKCILQDKVHQDNNDKNIYNHNFQGKYCYCDQSYDYKEDMVQCLFCFDWFHETCIALNSTTKETVSTIPEADQMQDFVCLPCLKKLPFLLDYPQIRLKDNNNSSNSTTNDINSSSSTSTLQCKRDLESIKIVNDLFCKFGWRDELCRCQQCQKLYEKENILFLFEPIELDSEDEDEDQDEIDIQGDGERLEKKRIKRPENPFLEQNLEKSIEQFQNKLTDHQQEKLVQGYQQMKDKIFSFLKSKTEQLQQQQQQQQQEQSENNNNSNNNGNIVITKQDIKSLFNGLSK</sequence>
<dbReference type="KEGG" id="dfa:DFA_08969"/>
<dbReference type="Gene3D" id="3.30.40.10">
    <property type="entry name" value="Zinc/RING finger domain, C3HC4 (zinc finger)"/>
    <property type="match status" value="1"/>
</dbReference>
<feature type="region of interest" description="Disordered" evidence="7">
    <location>
        <begin position="358"/>
        <end position="384"/>
    </location>
</feature>
<keyword evidence="10" id="KW-0436">Ligase</keyword>
<dbReference type="OrthoDB" id="10262564at2759"/>
<evidence type="ECO:0000256" key="1">
    <source>
        <dbReference type="ARBA" id="ARBA00022723"/>
    </source>
</evidence>
<dbReference type="SMART" id="SM00249">
    <property type="entry name" value="PHD"/>
    <property type="match status" value="1"/>
</dbReference>
<dbReference type="STRING" id="1054147.F4Q6C1"/>
<evidence type="ECO:0000259" key="8">
    <source>
        <dbReference type="PROSITE" id="PS50016"/>
    </source>
</evidence>
<dbReference type="InterPro" id="IPR011011">
    <property type="entry name" value="Znf_FYVE_PHD"/>
</dbReference>
<keyword evidence="2 4" id="KW-0863">Zinc-finger</keyword>
<dbReference type="PANTHER" id="PTHR13513:SF9">
    <property type="entry name" value="E3 UBIQUITIN-PROTEIN LIGASE UBR7-RELATED"/>
    <property type="match status" value="1"/>
</dbReference>
<dbReference type="EMBL" id="GL883023">
    <property type="protein sequence ID" value="EGG16431.1"/>
    <property type="molecule type" value="Genomic_DNA"/>
</dbReference>
<dbReference type="InterPro" id="IPR019787">
    <property type="entry name" value="Znf_PHD-finger"/>
</dbReference>
<dbReference type="RefSeq" id="XP_004354831.1">
    <property type="nucleotide sequence ID" value="XM_004354779.1"/>
</dbReference>
<name>F4Q6C1_CACFS</name>
<evidence type="ECO:0000256" key="2">
    <source>
        <dbReference type="ARBA" id="ARBA00022771"/>
    </source>
</evidence>
<keyword evidence="11" id="KW-1185">Reference proteome</keyword>
<keyword evidence="3" id="KW-0862">Zinc</keyword>
<dbReference type="GO" id="GO:0005737">
    <property type="term" value="C:cytoplasm"/>
    <property type="evidence" value="ECO:0007669"/>
    <property type="project" value="TreeGrafter"/>
</dbReference>
<dbReference type="OMA" id="GAMVYNH"/>
<keyword evidence="6" id="KW-0175">Coiled coil</keyword>